<dbReference type="GO" id="GO:0006959">
    <property type="term" value="P:humoral immune response"/>
    <property type="evidence" value="ECO:0007669"/>
    <property type="project" value="TreeGrafter"/>
</dbReference>
<proteinExistence type="predicted"/>
<keyword evidence="4" id="KW-1185">Reference proteome</keyword>
<dbReference type="OrthoDB" id="6021171at2759"/>
<dbReference type="Ensembl" id="ENSECRT00000009326.1">
    <property type="protein sequence ID" value="ENSECRP00000009177.1"/>
    <property type="gene ID" value="ENSECRG00000006164.1"/>
</dbReference>
<dbReference type="PANTHER" id="PTHR34257:SF2">
    <property type="entry name" value="E3 UBIQUITIN LIGASE TRAF3IP2"/>
    <property type="match status" value="1"/>
</dbReference>
<protein>
    <recommendedName>
        <fullName evidence="2">SEFIR domain-containing protein</fullName>
    </recommendedName>
</protein>
<organism evidence="3 4">
    <name type="scientific">Erpetoichthys calabaricus</name>
    <name type="common">Rope fish</name>
    <name type="synonym">Calamoichthys calabaricus</name>
    <dbReference type="NCBI Taxonomy" id="27687"/>
    <lineage>
        <taxon>Eukaryota</taxon>
        <taxon>Metazoa</taxon>
        <taxon>Chordata</taxon>
        <taxon>Craniata</taxon>
        <taxon>Vertebrata</taxon>
        <taxon>Euteleostomi</taxon>
        <taxon>Actinopterygii</taxon>
        <taxon>Polypteriformes</taxon>
        <taxon>Polypteridae</taxon>
        <taxon>Erpetoichthys</taxon>
    </lineage>
</organism>
<evidence type="ECO:0000259" key="2">
    <source>
        <dbReference type="PROSITE" id="PS51534"/>
    </source>
</evidence>
<reference evidence="3" key="2">
    <citation type="submission" date="2025-08" db="UniProtKB">
        <authorList>
            <consortium name="Ensembl"/>
        </authorList>
    </citation>
    <scope>IDENTIFICATION</scope>
</reference>
<reference evidence="3" key="1">
    <citation type="submission" date="2021-06" db="EMBL/GenBank/DDBJ databases">
        <authorList>
            <consortium name="Wellcome Sanger Institute Data Sharing"/>
        </authorList>
    </citation>
    <scope>NUCLEOTIDE SEQUENCE [LARGE SCALE GENOMIC DNA]</scope>
</reference>
<feature type="region of interest" description="Disordered" evidence="1">
    <location>
        <begin position="146"/>
        <end position="176"/>
    </location>
</feature>
<dbReference type="AlphaFoldDB" id="A0A8C4S440"/>
<dbReference type="PROSITE" id="PS51534">
    <property type="entry name" value="SEFIR"/>
    <property type="match status" value="1"/>
</dbReference>
<dbReference type="GeneID" id="114648511"/>
<dbReference type="InterPro" id="IPR013568">
    <property type="entry name" value="SEFIR_dom"/>
</dbReference>
<feature type="compositionally biased region" description="Polar residues" evidence="1">
    <location>
        <begin position="165"/>
        <end position="174"/>
    </location>
</feature>
<evidence type="ECO:0000313" key="3">
    <source>
        <dbReference type="Ensembl" id="ENSECRP00000009177.1"/>
    </source>
</evidence>
<name>A0A8C4S440_ERPCA</name>
<dbReference type="InterPro" id="IPR053047">
    <property type="entry name" value="E3_ubiq_ligase_TRAF3IP2"/>
</dbReference>
<evidence type="ECO:0000313" key="4">
    <source>
        <dbReference type="Proteomes" id="UP000694620"/>
    </source>
</evidence>
<reference evidence="3" key="3">
    <citation type="submission" date="2025-09" db="UniProtKB">
        <authorList>
            <consortium name="Ensembl"/>
        </authorList>
    </citation>
    <scope>IDENTIFICATION</scope>
</reference>
<dbReference type="Pfam" id="PF08357">
    <property type="entry name" value="SEFIR"/>
    <property type="match status" value="1"/>
</dbReference>
<sequence length="493" mass="55927">MAFNSGALTQRSIPVETDETFSDVYARYKEENKITVANQNQKVSTGLCATQREVCRYKGPDTLDEKYQIVQKPSLFNIVCSQEQASWNATGNHKSSSQPHSLDQVQLSTGANCPEQYVAASFTGYTFADKFISQQMAENSVVGSALYQQPSNRPPLELPSKDTGYGSQAQQDESCPQLDPPLPLMSFASCQNDVHCHNPPNGPLDFEFNKGSIPFCHCGVFRQNRFNPCLLCEEEKRNQCNMHHVKEQGINIANMADRLNDQRIQHTIHDENSHVPSNHNERLHAPAVMSQVRFMSSPHCPWGGQQENQGTLKTINLPEECRKVFVTYSVDTIHEIKTFVNFLRVNGFQTAIDMFEVAVRGIDIIKWTDGYLKDSSVVIIVAVSPKYKQDTEGTDPLTFSDEHGLHTRYIHKMMQIEFIQQGSMNFRFVPVLFPNATKEHVPGWLQNTHIYRWPRDEKKLLLRLLREEEYIAPPVGKLPTLQIIPLGSGRVQQ</sequence>
<accession>A0A8C4S440</accession>
<feature type="domain" description="SEFIR" evidence="2">
    <location>
        <begin position="321"/>
        <end position="462"/>
    </location>
</feature>
<gene>
    <name evidence="3" type="primary">traf3ip2a</name>
</gene>
<evidence type="ECO:0000256" key="1">
    <source>
        <dbReference type="SAM" id="MobiDB-lite"/>
    </source>
</evidence>
<dbReference type="GO" id="GO:0043123">
    <property type="term" value="P:positive regulation of canonical NF-kappaB signal transduction"/>
    <property type="evidence" value="ECO:0007669"/>
    <property type="project" value="TreeGrafter"/>
</dbReference>
<dbReference type="GeneTree" id="ENSGT00940000164855"/>
<dbReference type="Proteomes" id="UP000694620">
    <property type="component" value="Chromosome 3"/>
</dbReference>
<dbReference type="RefSeq" id="XP_028653425.1">
    <property type="nucleotide sequence ID" value="XM_028797592.2"/>
</dbReference>
<dbReference type="PANTHER" id="PTHR34257">
    <property type="entry name" value="ADAPTER PROTEIN CIKS"/>
    <property type="match status" value="1"/>
</dbReference>